<evidence type="ECO:0000313" key="13">
    <source>
        <dbReference type="EMBL" id="RZF43594.1"/>
    </source>
</evidence>
<feature type="compositionally biased region" description="Acidic residues" evidence="10">
    <location>
        <begin position="559"/>
        <end position="573"/>
    </location>
</feature>
<keyword evidence="9" id="KW-0333">Golgi apparatus</keyword>
<dbReference type="EMBL" id="QKKF02012624">
    <property type="protein sequence ID" value="RZF43594.1"/>
    <property type="molecule type" value="Genomic_DNA"/>
</dbReference>
<evidence type="ECO:0000256" key="2">
    <source>
        <dbReference type="ARBA" id="ARBA00004240"/>
    </source>
</evidence>
<dbReference type="OrthoDB" id="17346at2759"/>
<evidence type="ECO:0000313" key="14">
    <source>
        <dbReference type="Proteomes" id="UP000291343"/>
    </source>
</evidence>
<dbReference type="InParanoid" id="A0A482XCM5"/>
<evidence type="ECO:0000256" key="8">
    <source>
        <dbReference type="ARBA" id="ARBA00022824"/>
    </source>
</evidence>
<comment type="subcellular location">
    <subcellularLocation>
        <location evidence="3">Cytoplasm</location>
    </subcellularLocation>
    <subcellularLocation>
        <location evidence="2">Endoplasmic reticulum</location>
    </subcellularLocation>
    <subcellularLocation>
        <location evidence="1">Golgi apparatus</location>
        <location evidence="1">cis-Golgi network</location>
    </subcellularLocation>
</comment>
<evidence type="ECO:0000256" key="4">
    <source>
        <dbReference type="ARBA" id="ARBA00008856"/>
    </source>
</evidence>
<dbReference type="AlphaFoldDB" id="A0A482XCM5"/>
<evidence type="ECO:0000256" key="9">
    <source>
        <dbReference type="ARBA" id="ARBA00023034"/>
    </source>
</evidence>
<dbReference type="Pfam" id="PF19533">
    <property type="entry name" value="Rab3-GAP_cat_C"/>
    <property type="match status" value="1"/>
</dbReference>
<evidence type="ECO:0000256" key="7">
    <source>
        <dbReference type="ARBA" id="ARBA00022490"/>
    </source>
</evidence>
<reference evidence="13 14" key="1">
    <citation type="journal article" date="2017" name="Gigascience">
        <title>Genome sequence of the small brown planthopper, Laodelphax striatellus.</title>
        <authorList>
            <person name="Zhu J."/>
            <person name="Jiang F."/>
            <person name="Wang X."/>
            <person name="Yang P."/>
            <person name="Bao Y."/>
            <person name="Zhao W."/>
            <person name="Wang W."/>
            <person name="Lu H."/>
            <person name="Wang Q."/>
            <person name="Cui N."/>
            <person name="Li J."/>
            <person name="Chen X."/>
            <person name="Luo L."/>
            <person name="Yu J."/>
            <person name="Kang L."/>
            <person name="Cui F."/>
        </authorList>
    </citation>
    <scope>NUCLEOTIDE SEQUENCE [LARGE SCALE GENOMIC DNA]</scope>
    <source>
        <strain evidence="13">Lst14</strain>
    </source>
</reference>
<sequence>MSSSTIQEDLDEDVYHCDFTTASEWEIFIARLEEIIHEWKLSSSNANLLKPLKPGQLSSRNWVSKCENIMFADFQFSITRYSLTNEDDGETPESENLRDNDDENVKLQALEDMMHIDNDFIPVVYNDNISHPHVLARLYSLREFIVINPSSSAVAKYIAEESKIKILLSSICIAINNCSCEVPVFIQALEPWRNFHLGLCEGRGIRAEFEMVHLKKVPQDCKHLTGLLNVFKSRLGMMSGSEGEPVRVSAKFSYSLTDWTSYSWSQEPPNFELLQGEIGVEELGTLPFGASMEPVSELILHAVWPEFLETALVDSQAYSDLEPQRATNWFLSARMVDEPACLLSEYMFEILELCRSQHSMHEFLGDFMQQDSGPPLTTPFDVLTESKVPNIGKVIGQSFGHSRRDRSSRGPISNDMLMPILYFLFPDADNSQDSVRSPYPETIGNAMNREPNMAESTIGNGFKSAPIDGLVWRLAVVMAHAVHTLGGTKAAAHLWYEFCQELRFRWNNGIKIPGVAPGFPDLKMCLLNQKLQMLNCCIERRNAVTNAALASAKASGNSDESEEEEEEEEDDEFYDCAMSEEDVAKQTTVEKSKPIHSLWNRPVGRLCRHGNLKLLNSDEFLYIPITQEATPKTEDQIDEDAEVLLNLGSDIQGSELRTQLMSASLLSDIESFKAANPGAVLEDFIRWYSPRDWIEDKEPGEDGSVKGTLSSRMQIPGNPWLEIWSVAKPVPARRQNRLFDYTREAEKVLHRLDLSQPSDAARLLLCPLLHASLLRLVQQALPIEMPGLISAIKHISSKAETLFRVCEKDINRYAEICKEVAHAEAMIGQVASLEHKLCPGTGQTWQMKKFLSDLVVEPEVAVPGGPHSDIGKRIKSMFAEARRVVLMTNEADQDSSDGEKSKSKSSGLHGAIFPKPTEKEFILRVRAACQNSFLVMPHRLTVQLGPNGISMAGCFSQDTTFQ</sequence>
<comment type="caution">
    <text evidence="13">The sequence shown here is derived from an EMBL/GenBank/DDBJ whole genome shotgun (WGS) entry which is preliminary data.</text>
</comment>
<keyword evidence="14" id="KW-1185">Reference proteome</keyword>
<evidence type="ECO:0000256" key="3">
    <source>
        <dbReference type="ARBA" id="ARBA00004496"/>
    </source>
</evidence>
<evidence type="ECO:0000256" key="5">
    <source>
        <dbReference type="ARBA" id="ARBA00015817"/>
    </source>
</evidence>
<dbReference type="InterPro" id="IPR045700">
    <property type="entry name" value="Rab3GAP1"/>
</dbReference>
<feature type="domain" description="Rab3GAP catalytic subunit conserved" evidence="11">
    <location>
        <begin position="600"/>
        <end position="752"/>
    </location>
</feature>
<feature type="region of interest" description="Disordered" evidence="10">
    <location>
        <begin position="889"/>
        <end position="912"/>
    </location>
</feature>
<dbReference type="InterPro" id="IPR026147">
    <property type="entry name" value="Rab3GAP1_conserved"/>
</dbReference>
<organism evidence="13 14">
    <name type="scientific">Laodelphax striatellus</name>
    <name type="common">Small brown planthopper</name>
    <name type="synonym">Delphax striatella</name>
    <dbReference type="NCBI Taxonomy" id="195883"/>
    <lineage>
        <taxon>Eukaryota</taxon>
        <taxon>Metazoa</taxon>
        <taxon>Ecdysozoa</taxon>
        <taxon>Arthropoda</taxon>
        <taxon>Hexapoda</taxon>
        <taxon>Insecta</taxon>
        <taxon>Pterygota</taxon>
        <taxon>Neoptera</taxon>
        <taxon>Paraneoptera</taxon>
        <taxon>Hemiptera</taxon>
        <taxon>Auchenorrhyncha</taxon>
        <taxon>Fulgoroidea</taxon>
        <taxon>Delphacidae</taxon>
        <taxon>Criomorphinae</taxon>
        <taxon>Laodelphax</taxon>
    </lineage>
</organism>
<dbReference type="GO" id="GO:0005096">
    <property type="term" value="F:GTPase activator activity"/>
    <property type="evidence" value="ECO:0007669"/>
    <property type="project" value="UniProtKB-KW"/>
</dbReference>
<dbReference type="PANTHER" id="PTHR21422:SF9">
    <property type="entry name" value="RAB3 GTPASE-ACTIVATING PROTEIN CATALYTIC SUBUNIT"/>
    <property type="match status" value="1"/>
</dbReference>
<evidence type="ECO:0000256" key="1">
    <source>
        <dbReference type="ARBA" id="ARBA00004222"/>
    </source>
</evidence>
<protein>
    <recommendedName>
        <fullName evidence="5">Rab3 GTPase-activating protein catalytic subunit</fullName>
    </recommendedName>
</protein>
<evidence type="ECO:0000259" key="11">
    <source>
        <dbReference type="Pfam" id="PF13890"/>
    </source>
</evidence>
<dbReference type="FunCoup" id="A0A482XCM5">
    <property type="interactions" value="1186"/>
</dbReference>
<dbReference type="InterPro" id="IPR045698">
    <property type="entry name" value="Rab3GAP1_C"/>
</dbReference>
<gene>
    <name evidence="13" type="ORF">LSTR_LSTR008107</name>
</gene>
<dbReference type="GO" id="GO:0005783">
    <property type="term" value="C:endoplasmic reticulum"/>
    <property type="evidence" value="ECO:0007669"/>
    <property type="project" value="UniProtKB-SubCell"/>
</dbReference>
<keyword evidence="6" id="KW-0343">GTPase activation</keyword>
<evidence type="ECO:0000256" key="6">
    <source>
        <dbReference type="ARBA" id="ARBA00022468"/>
    </source>
</evidence>
<dbReference type="Proteomes" id="UP000291343">
    <property type="component" value="Unassembled WGS sequence"/>
</dbReference>
<keyword evidence="7" id="KW-0963">Cytoplasm</keyword>
<dbReference type="Pfam" id="PF13890">
    <property type="entry name" value="Rab3-GTPase_cat"/>
    <property type="match status" value="1"/>
</dbReference>
<keyword evidence="8" id="KW-0256">Endoplasmic reticulum</keyword>
<evidence type="ECO:0000259" key="12">
    <source>
        <dbReference type="Pfam" id="PF19533"/>
    </source>
</evidence>
<comment type="similarity">
    <text evidence="4">Belongs to the Rab3-GAP catalytic subunit family.</text>
</comment>
<dbReference type="PANTHER" id="PTHR21422">
    <property type="entry name" value="RAB3 GTPASE-ACTIVATING PROTEIN CATALYTIC SUBUNIT"/>
    <property type="match status" value="1"/>
</dbReference>
<proteinExistence type="inferred from homology"/>
<feature type="region of interest" description="Disordered" evidence="10">
    <location>
        <begin position="551"/>
        <end position="573"/>
    </location>
</feature>
<name>A0A482XCM5_LAOST</name>
<feature type="domain" description="Rab3GAP catalytic subunit C-terminal" evidence="12">
    <location>
        <begin position="765"/>
        <end position="961"/>
    </location>
</feature>
<accession>A0A482XCM5</accession>
<dbReference type="GO" id="GO:0005794">
    <property type="term" value="C:Golgi apparatus"/>
    <property type="evidence" value="ECO:0007669"/>
    <property type="project" value="UniProtKB-SubCell"/>
</dbReference>
<evidence type="ECO:0000256" key="10">
    <source>
        <dbReference type="SAM" id="MobiDB-lite"/>
    </source>
</evidence>
<dbReference type="STRING" id="195883.A0A482XCM5"/>